<gene>
    <name evidence="8" type="primary">aroE</name>
    <name evidence="9" type="ORF">B9H00_04905</name>
</gene>
<feature type="binding site" evidence="8">
    <location>
        <position position="80"/>
    </location>
    <ligand>
        <name>NADP(+)</name>
        <dbReference type="ChEBI" id="CHEBI:58349"/>
    </ligand>
</feature>
<dbReference type="SUPFAM" id="SSF51735">
    <property type="entry name" value="NAD(P)-binding Rossmann-fold domains"/>
    <property type="match status" value="1"/>
</dbReference>
<keyword evidence="4 8" id="KW-0521">NADP</keyword>
<evidence type="ECO:0000256" key="2">
    <source>
        <dbReference type="ARBA" id="ARBA00012962"/>
    </source>
</evidence>
<dbReference type="GO" id="GO:0008652">
    <property type="term" value="P:amino acid biosynthetic process"/>
    <property type="evidence" value="ECO:0007669"/>
    <property type="project" value="UniProtKB-KW"/>
</dbReference>
<dbReference type="FunFam" id="3.40.50.10860:FF:000006">
    <property type="entry name" value="Shikimate dehydrogenase (NADP(+))"/>
    <property type="match status" value="1"/>
</dbReference>
<dbReference type="EMBL" id="CP021358">
    <property type="protein sequence ID" value="ART62471.1"/>
    <property type="molecule type" value="Genomic_DNA"/>
</dbReference>
<evidence type="ECO:0000256" key="7">
    <source>
        <dbReference type="ARBA" id="ARBA00049442"/>
    </source>
</evidence>
<feature type="active site" description="Proton acceptor" evidence="8">
    <location>
        <position position="68"/>
    </location>
</feature>
<feature type="binding site" evidence="8">
    <location>
        <begin position="129"/>
        <end position="133"/>
    </location>
    <ligand>
        <name>NADP(+)</name>
        <dbReference type="ChEBI" id="CHEBI:58349"/>
    </ligand>
</feature>
<feature type="binding site" evidence="8">
    <location>
        <position position="239"/>
    </location>
    <ligand>
        <name>NADP(+)</name>
        <dbReference type="ChEBI" id="CHEBI:58349"/>
    </ligand>
</feature>
<comment type="catalytic activity">
    <reaction evidence="7 8">
        <text>shikimate + NADP(+) = 3-dehydroshikimate + NADPH + H(+)</text>
        <dbReference type="Rhea" id="RHEA:17737"/>
        <dbReference type="ChEBI" id="CHEBI:15378"/>
        <dbReference type="ChEBI" id="CHEBI:16630"/>
        <dbReference type="ChEBI" id="CHEBI:36208"/>
        <dbReference type="ChEBI" id="CHEBI:57783"/>
        <dbReference type="ChEBI" id="CHEBI:58349"/>
        <dbReference type="EC" id="1.1.1.25"/>
    </reaction>
</comment>
<feature type="binding site" evidence="8">
    <location>
        <position position="89"/>
    </location>
    <ligand>
        <name>shikimate</name>
        <dbReference type="ChEBI" id="CHEBI:36208"/>
    </ligand>
</feature>
<sequence length="273" mass="29288">MTDFPLYAVFGNPIAHSKSPQIHSGFAEQLDDPVRYETRLAPVDDFSGHWRAFLKEGGRGANVTVPFKEQATALADRLSDRARQAGAVNTLVVGEHGEIVGDNTDGAGLLLDLERLGAPLTDARILVLGAGGAVRGVIKPLLATRPSELVMANRTVEKATGLAELFRAHGDIRGCGFEDIEGRFDLVINATSASLSGELPPLPATLFNEGALAYDMMYGAALTVFLEWAHTHGVRCADGLGMLVGQAAEAWYQWRGTRPDTTPILEALRADLR</sequence>
<evidence type="ECO:0000256" key="3">
    <source>
        <dbReference type="ARBA" id="ARBA00022605"/>
    </source>
</evidence>
<dbReference type="GO" id="GO:0019632">
    <property type="term" value="P:shikimate metabolic process"/>
    <property type="evidence" value="ECO:0007669"/>
    <property type="project" value="InterPro"/>
</dbReference>
<feature type="binding site" evidence="8">
    <location>
        <position position="105"/>
    </location>
    <ligand>
        <name>shikimate</name>
        <dbReference type="ChEBI" id="CHEBI:36208"/>
    </ligand>
</feature>
<dbReference type="CDD" id="cd01065">
    <property type="entry name" value="NAD_bind_Shikimate_DH"/>
    <property type="match status" value="1"/>
</dbReference>
<evidence type="ECO:0000256" key="5">
    <source>
        <dbReference type="ARBA" id="ARBA00023002"/>
    </source>
</evidence>
<dbReference type="NCBIfam" id="TIGR00507">
    <property type="entry name" value="aroE"/>
    <property type="match status" value="1"/>
</dbReference>
<keyword evidence="3 8" id="KW-0028">Amino-acid biosynthesis</keyword>
<feature type="binding site" evidence="8">
    <location>
        <position position="218"/>
    </location>
    <ligand>
        <name>shikimate</name>
        <dbReference type="ChEBI" id="CHEBI:36208"/>
    </ligand>
</feature>
<proteinExistence type="inferred from homology"/>
<dbReference type="Gene3D" id="3.40.50.720">
    <property type="entry name" value="NAD(P)-binding Rossmann-like Domain"/>
    <property type="match status" value="1"/>
</dbReference>
<comment type="similarity">
    <text evidence="8">Belongs to the shikimate dehydrogenase family.</text>
</comment>
<dbReference type="Gene3D" id="3.40.50.10860">
    <property type="entry name" value="Leucine Dehydrogenase, chain A, domain 1"/>
    <property type="match status" value="1"/>
</dbReference>
<dbReference type="GO" id="GO:0004764">
    <property type="term" value="F:shikimate 3-dehydrogenase (NADP+) activity"/>
    <property type="evidence" value="ECO:0007669"/>
    <property type="project" value="UniProtKB-UniRule"/>
</dbReference>
<dbReference type="UniPathway" id="UPA00053">
    <property type="reaction ID" value="UER00087"/>
</dbReference>
<evidence type="ECO:0000313" key="10">
    <source>
        <dbReference type="Proteomes" id="UP000194457"/>
    </source>
</evidence>
<organism evidence="9 10">
    <name type="scientific">Kushneria marisflavi</name>
    <dbReference type="NCBI Taxonomy" id="157779"/>
    <lineage>
        <taxon>Bacteria</taxon>
        <taxon>Pseudomonadati</taxon>
        <taxon>Pseudomonadota</taxon>
        <taxon>Gammaproteobacteria</taxon>
        <taxon>Oceanospirillales</taxon>
        <taxon>Halomonadaceae</taxon>
        <taxon>Kushneria</taxon>
    </lineage>
</organism>
<dbReference type="InterPro" id="IPR011342">
    <property type="entry name" value="Shikimate_DH"/>
</dbReference>
<comment type="function">
    <text evidence="8">Involved in the biosynthesis of the chorismate, which leads to the biosynthesis of aromatic amino acids. Catalyzes the reversible NADPH linked reduction of 3-dehydroshikimate (DHSA) to yield shikimate (SA).</text>
</comment>
<dbReference type="Pfam" id="PF01488">
    <property type="entry name" value="Shikimate_DH"/>
    <property type="match status" value="1"/>
</dbReference>
<evidence type="ECO:0000313" key="9">
    <source>
        <dbReference type="EMBL" id="ART62471.1"/>
    </source>
</evidence>
<dbReference type="InterPro" id="IPR036291">
    <property type="entry name" value="NAD(P)-bd_dom_sf"/>
</dbReference>
<feature type="binding site" evidence="8">
    <location>
        <position position="216"/>
    </location>
    <ligand>
        <name>NADP(+)</name>
        <dbReference type="ChEBI" id="CHEBI:58349"/>
    </ligand>
</feature>
<comment type="subunit">
    <text evidence="8">Homodimer.</text>
</comment>
<dbReference type="InterPro" id="IPR006151">
    <property type="entry name" value="Shikm_DH/Glu-tRNA_Rdtase"/>
</dbReference>
<dbReference type="PANTHER" id="PTHR21089:SF1">
    <property type="entry name" value="BIFUNCTIONAL 3-DEHYDROQUINATE DEHYDRATASE_SHIKIMATE DEHYDROGENASE, CHLOROPLASTIC"/>
    <property type="match status" value="1"/>
</dbReference>
<dbReference type="GO" id="GO:0005829">
    <property type="term" value="C:cytosol"/>
    <property type="evidence" value="ECO:0007669"/>
    <property type="project" value="TreeGrafter"/>
</dbReference>
<evidence type="ECO:0000256" key="8">
    <source>
        <dbReference type="HAMAP-Rule" id="MF_00222"/>
    </source>
</evidence>
<accession>A0A240ULV2</accession>
<feature type="binding site" evidence="8">
    <location>
        <position position="246"/>
    </location>
    <ligand>
        <name>shikimate</name>
        <dbReference type="ChEBI" id="CHEBI:36208"/>
    </ligand>
</feature>
<keyword evidence="5 8" id="KW-0560">Oxidoreductase</keyword>
<feature type="binding site" evidence="8">
    <location>
        <begin position="17"/>
        <end position="19"/>
    </location>
    <ligand>
        <name>shikimate</name>
        <dbReference type="ChEBI" id="CHEBI:36208"/>
    </ligand>
</feature>
<dbReference type="GO" id="GO:0009073">
    <property type="term" value="P:aromatic amino acid family biosynthetic process"/>
    <property type="evidence" value="ECO:0007669"/>
    <property type="project" value="UniProtKB-KW"/>
</dbReference>
<dbReference type="InterPro" id="IPR022893">
    <property type="entry name" value="Shikimate_DH_fam"/>
</dbReference>
<dbReference type="FunFam" id="3.40.50.720:FF:000104">
    <property type="entry name" value="Shikimate dehydrogenase (NADP(+))"/>
    <property type="match status" value="1"/>
</dbReference>
<protein>
    <recommendedName>
        <fullName evidence="2 8">Shikimate dehydrogenase (NADP(+))</fullName>
        <shortName evidence="8">SDH</shortName>
        <ecNumber evidence="2 8">1.1.1.25</ecNumber>
    </recommendedName>
</protein>
<dbReference type="GO" id="GO:0050661">
    <property type="term" value="F:NADP binding"/>
    <property type="evidence" value="ECO:0007669"/>
    <property type="project" value="InterPro"/>
</dbReference>
<reference evidence="9 10" key="1">
    <citation type="submission" date="2017-05" db="EMBL/GenBank/DDBJ databases">
        <authorList>
            <person name="Song R."/>
            <person name="Chenine A.L."/>
            <person name="Ruprecht R.M."/>
        </authorList>
    </citation>
    <scope>NUCLEOTIDE SEQUENCE [LARGE SCALE GENOMIC DNA]</scope>
    <source>
        <strain evidence="9">SW32</strain>
    </source>
</reference>
<dbReference type="NCBIfam" id="NF001310">
    <property type="entry name" value="PRK00258.1-2"/>
    <property type="match status" value="1"/>
</dbReference>
<dbReference type="Pfam" id="PF18317">
    <property type="entry name" value="SDH_C"/>
    <property type="match status" value="1"/>
</dbReference>
<evidence type="ECO:0000256" key="6">
    <source>
        <dbReference type="ARBA" id="ARBA00023141"/>
    </source>
</evidence>
<comment type="pathway">
    <text evidence="1 8">Metabolic intermediate biosynthesis; chorismate biosynthesis; chorismate from D-erythrose 4-phosphate and phosphoenolpyruvate: step 4/7.</text>
</comment>
<dbReference type="PANTHER" id="PTHR21089">
    <property type="entry name" value="SHIKIMATE DEHYDROGENASE"/>
    <property type="match status" value="1"/>
</dbReference>
<keyword evidence="10" id="KW-1185">Reference proteome</keyword>
<evidence type="ECO:0000256" key="1">
    <source>
        <dbReference type="ARBA" id="ARBA00004871"/>
    </source>
</evidence>
<dbReference type="Proteomes" id="UP000194457">
    <property type="component" value="Chromosome"/>
</dbReference>
<feature type="binding site" evidence="8">
    <location>
        <position position="64"/>
    </location>
    <ligand>
        <name>shikimate</name>
        <dbReference type="ChEBI" id="CHEBI:36208"/>
    </ligand>
</feature>
<dbReference type="RefSeq" id="WP_086899700.1">
    <property type="nucleotide sequence ID" value="NZ_CP021358.1"/>
</dbReference>
<dbReference type="InterPro" id="IPR046346">
    <property type="entry name" value="Aminoacid_DH-like_N_sf"/>
</dbReference>
<dbReference type="GO" id="GO:0009423">
    <property type="term" value="P:chorismate biosynthetic process"/>
    <property type="evidence" value="ECO:0007669"/>
    <property type="project" value="UniProtKB-UniRule"/>
</dbReference>
<dbReference type="InterPro" id="IPR013708">
    <property type="entry name" value="Shikimate_DH-bd_N"/>
</dbReference>
<dbReference type="Pfam" id="PF08501">
    <property type="entry name" value="Shikimate_dh_N"/>
    <property type="match status" value="1"/>
</dbReference>
<dbReference type="OrthoDB" id="9776868at2"/>
<evidence type="ECO:0000256" key="4">
    <source>
        <dbReference type="ARBA" id="ARBA00022857"/>
    </source>
</evidence>
<keyword evidence="6 8" id="KW-0057">Aromatic amino acid biosynthesis</keyword>
<dbReference type="InterPro" id="IPR041121">
    <property type="entry name" value="SDH_C"/>
</dbReference>
<dbReference type="KEGG" id="kma:B9H00_04905"/>
<name>A0A240ULV2_9GAMM</name>
<dbReference type="HAMAP" id="MF_00222">
    <property type="entry name" value="Shikimate_DH_AroE"/>
    <property type="match status" value="1"/>
</dbReference>
<dbReference type="SUPFAM" id="SSF53223">
    <property type="entry name" value="Aminoacid dehydrogenase-like, N-terminal domain"/>
    <property type="match status" value="1"/>
</dbReference>
<feature type="binding site" evidence="8">
    <location>
        <begin position="153"/>
        <end position="158"/>
    </location>
    <ligand>
        <name>NADP(+)</name>
        <dbReference type="ChEBI" id="CHEBI:58349"/>
    </ligand>
</feature>
<dbReference type="AlphaFoldDB" id="A0A240ULV2"/>
<dbReference type="EC" id="1.1.1.25" evidence="2 8"/>